<comment type="function">
    <text evidence="6 9">Catalyzes cyclization of the linear tetrapyrrole, hydroxymethylbilane, to the macrocyclic uroporphyrinogen III.</text>
</comment>
<dbReference type="GO" id="GO:0006780">
    <property type="term" value="P:uroporphyrinogen III biosynthetic process"/>
    <property type="evidence" value="ECO:0007669"/>
    <property type="project" value="UniProtKB-UniRule"/>
</dbReference>
<evidence type="ECO:0000256" key="5">
    <source>
        <dbReference type="ARBA" id="ARBA00023244"/>
    </source>
</evidence>
<dbReference type="EC" id="4.2.1.75" evidence="3 9"/>
<keyword evidence="5 9" id="KW-0627">Porphyrin biosynthesis</keyword>
<evidence type="ECO:0000256" key="7">
    <source>
        <dbReference type="ARBA" id="ARBA00040167"/>
    </source>
</evidence>
<dbReference type="RefSeq" id="WP_166225835.1">
    <property type="nucleotide sequence ID" value="NZ_CP049801.1"/>
</dbReference>
<evidence type="ECO:0000256" key="1">
    <source>
        <dbReference type="ARBA" id="ARBA00004772"/>
    </source>
</evidence>
<dbReference type="EMBL" id="CP049801">
    <property type="protein sequence ID" value="QIO07109.1"/>
    <property type="molecule type" value="Genomic_DNA"/>
</dbReference>
<dbReference type="Proteomes" id="UP000502297">
    <property type="component" value="Chromosome"/>
</dbReference>
<evidence type="ECO:0000313" key="11">
    <source>
        <dbReference type="EMBL" id="QIO07109.1"/>
    </source>
</evidence>
<dbReference type="PANTHER" id="PTHR38042:SF1">
    <property type="entry name" value="UROPORPHYRINOGEN-III SYNTHASE, CHLOROPLASTIC"/>
    <property type="match status" value="1"/>
</dbReference>
<evidence type="ECO:0000256" key="2">
    <source>
        <dbReference type="ARBA" id="ARBA00008133"/>
    </source>
</evidence>
<dbReference type="Pfam" id="PF02602">
    <property type="entry name" value="HEM4"/>
    <property type="match status" value="1"/>
</dbReference>
<evidence type="ECO:0000259" key="10">
    <source>
        <dbReference type="Pfam" id="PF02602"/>
    </source>
</evidence>
<comment type="pathway">
    <text evidence="1 9">Porphyrin-containing compound metabolism; protoporphyrin-IX biosynthesis; coproporphyrinogen-III from 5-aminolevulinate: step 3/4.</text>
</comment>
<dbReference type="PANTHER" id="PTHR38042">
    <property type="entry name" value="UROPORPHYRINOGEN-III SYNTHASE, CHLOROPLASTIC"/>
    <property type="match status" value="1"/>
</dbReference>
<keyword evidence="4 9" id="KW-0456">Lyase</keyword>
<dbReference type="CDD" id="cd06578">
    <property type="entry name" value="HemD"/>
    <property type="match status" value="1"/>
</dbReference>
<keyword evidence="12" id="KW-1185">Reference proteome</keyword>
<evidence type="ECO:0000256" key="4">
    <source>
        <dbReference type="ARBA" id="ARBA00023239"/>
    </source>
</evidence>
<dbReference type="Gene3D" id="3.40.50.10090">
    <property type="match status" value="2"/>
</dbReference>
<evidence type="ECO:0000256" key="8">
    <source>
        <dbReference type="ARBA" id="ARBA00048617"/>
    </source>
</evidence>
<feature type="domain" description="Tetrapyrrole biosynthesis uroporphyrinogen III synthase" evidence="10">
    <location>
        <begin position="18"/>
        <end position="223"/>
    </location>
</feature>
<evidence type="ECO:0000256" key="9">
    <source>
        <dbReference type="RuleBase" id="RU366031"/>
    </source>
</evidence>
<dbReference type="GO" id="GO:0004852">
    <property type="term" value="F:uroporphyrinogen-III synthase activity"/>
    <property type="evidence" value="ECO:0007669"/>
    <property type="project" value="UniProtKB-UniRule"/>
</dbReference>
<evidence type="ECO:0000256" key="3">
    <source>
        <dbReference type="ARBA" id="ARBA00013109"/>
    </source>
</evidence>
<name>A0A6G8RYU5_9GAMM</name>
<evidence type="ECO:0000313" key="12">
    <source>
        <dbReference type="Proteomes" id="UP000502297"/>
    </source>
</evidence>
<evidence type="ECO:0000256" key="6">
    <source>
        <dbReference type="ARBA" id="ARBA00037589"/>
    </source>
</evidence>
<dbReference type="InterPro" id="IPR039793">
    <property type="entry name" value="UROS/Hem4"/>
</dbReference>
<sequence>MLFINTRPLDRARNLTHSLMAHGYDVIDLPLLVLKARVFDQELHTLYQQLLSTQMIVVVSPTAVDIGMEYLKRAGLTIQHIAHVQWLAVGKTTALHLAEQGISAHVPDVETSEGMLSLPIFKSIANLKKIAFWRGEGGRQFMMQQCLQNNVEVLNFVLYERECPVESQAKVPDILLKIKQSCVPCWVCISSEASWKNWLKLFENQQYIVEHCHYLVLGERLYNVLINDKDKLKYNFDVIQIQDLNPQTILHIMGLAQRQI</sequence>
<comment type="similarity">
    <text evidence="2 9">Belongs to the uroporphyrinogen-III synthase family.</text>
</comment>
<dbReference type="KEGG" id="asha:G8E00_14790"/>
<dbReference type="SUPFAM" id="SSF69618">
    <property type="entry name" value="HemD-like"/>
    <property type="match status" value="1"/>
</dbReference>
<dbReference type="InterPro" id="IPR003754">
    <property type="entry name" value="4pyrrol_synth_uPrphyn_synth"/>
</dbReference>
<dbReference type="UniPathway" id="UPA00251">
    <property type="reaction ID" value="UER00320"/>
</dbReference>
<accession>A0A6G8RYU5</accession>
<protein>
    <recommendedName>
        <fullName evidence="7 9">Uroporphyrinogen-III synthase</fullName>
        <ecNumber evidence="3 9">4.2.1.75</ecNumber>
    </recommendedName>
</protein>
<proteinExistence type="inferred from homology"/>
<gene>
    <name evidence="11" type="ORF">G8E00_14790</name>
</gene>
<dbReference type="InterPro" id="IPR036108">
    <property type="entry name" value="4pyrrol_syn_uPrphyn_synt_sf"/>
</dbReference>
<organism evidence="11 12">
    <name type="scientific">Acinetobacter shaoyimingii</name>
    <dbReference type="NCBI Taxonomy" id="2715164"/>
    <lineage>
        <taxon>Bacteria</taxon>
        <taxon>Pseudomonadati</taxon>
        <taxon>Pseudomonadota</taxon>
        <taxon>Gammaproteobacteria</taxon>
        <taxon>Moraxellales</taxon>
        <taxon>Moraxellaceae</taxon>
        <taxon>Acinetobacter</taxon>
    </lineage>
</organism>
<dbReference type="AlphaFoldDB" id="A0A6G8RYU5"/>
<comment type="catalytic activity">
    <reaction evidence="8 9">
        <text>hydroxymethylbilane = uroporphyrinogen III + H2O</text>
        <dbReference type="Rhea" id="RHEA:18965"/>
        <dbReference type="ChEBI" id="CHEBI:15377"/>
        <dbReference type="ChEBI" id="CHEBI:57308"/>
        <dbReference type="ChEBI" id="CHEBI:57845"/>
        <dbReference type="EC" id="4.2.1.75"/>
    </reaction>
</comment>
<dbReference type="GO" id="GO:0006782">
    <property type="term" value="P:protoporphyrinogen IX biosynthetic process"/>
    <property type="evidence" value="ECO:0007669"/>
    <property type="project" value="UniProtKB-UniRule"/>
</dbReference>
<reference evidence="11 12" key="1">
    <citation type="submission" date="2020-03" db="EMBL/GenBank/DDBJ databases">
        <authorList>
            <person name="Zhu W."/>
        </authorList>
    </citation>
    <scope>NUCLEOTIDE SEQUENCE [LARGE SCALE GENOMIC DNA]</scope>
    <source>
        <strain evidence="11 12">323-1</strain>
    </source>
</reference>